<protein>
    <submittedName>
        <fullName evidence="3">Conserved hypothetical membrane protein</fullName>
    </submittedName>
</protein>
<dbReference type="InParanoid" id="A0A0U5EP82"/>
<keyword evidence="4" id="KW-1185">Reference proteome</keyword>
<dbReference type="GO" id="GO:0004843">
    <property type="term" value="F:cysteine-type deubiquitinase activity"/>
    <property type="evidence" value="ECO:0007669"/>
    <property type="project" value="InterPro"/>
</dbReference>
<keyword evidence="1" id="KW-0812">Transmembrane</keyword>
<dbReference type="PATRIC" id="fig|389348.3.peg.160"/>
<dbReference type="KEGG" id="pnl:PNK_0138"/>
<name>A0A0U5EP82_9BACT</name>
<dbReference type="AlphaFoldDB" id="A0A0U5EP82"/>
<keyword evidence="1" id="KW-1133">Transmembrane helix</keyword>
<dbReference type="InterPro" id="IPR001394">
    <property type="entry name" value="Peptidase_C19_UCH"/>
</dbReference>
<gene>
    <name evidence="3" type="ORF">PNK_0138</name>
</gene>
<dbReference type="InterPro" id="IPR050185">
    <property type="entry name" value="Ub_carboxyl-term_hydrolase"/>
</dbReference>
<proteinExistence type="predicted"/>
<dbReference type="PANTHER" id="PTHR21646">
    <property type="entry name" value="UBIQUITIN CARBOXYL-TERMINAL HYDROLASE"/>
    <property type="match status" value="1"/>
</dbReference>
<dbReference type="Pfam" id="PF00443">
    <property type="entry name" value="UCH"/>
    <property type="match status" value="1"/>
</dbReference>
<dbReference type="SUPFAM" id="SSF54001">
    <property type="entry name" value="Cysteine proteinases"/>
    <property type="match status" value="1"/>
</dbReference>
<dbReference type="PROSITE" id="PS00972">
    <property type="entry name" value="USP_1"/>
    <property type="match status" value="1"/>
</dbReference>
<dbReference type="STRING" id="389348.PNK_0138"/>
<dbReference type="EMBL" id="LN879502">
    <property type="protein sequence ID" value="CUI15776.1"/>
    <property type="molecule type" value="Genomic_DNA"/>
</dbReference>
<organism evidence="3 4">
    <name type="scientific">Candidatus Protochlamydia naegleriophila</name>
    <dbReference type="NCBI Taxonomy" id="389348"/>
    <lineage>
        <taxon>Bacteria</taxon>
        <taxon>Pseudomonadati</taxon>
        <taxon>Chlamydiota</taxon>
        <taxon>Chlamydiia</taxon>
        <taxon>Parachlamydiales</taxon>
        <taxon>Parachlamydiaceae</taxon>
        <taxon>Candidatus Protochlamydia</taxon>
    </lineage>
</organism>
<dbReference type="InterPro" id="IPR018200">
    <property type="entry name" value="USP_CS"/>
</dbReference>
<sequence length="342" mass="39088">MKLGFKEVLFSDNNVSLFQYQYRHRVIDVTKHKTKIIALSILVGFLTPFTLGVSFYLTLHILTARYKWKKIQKLEKRLEVIVRSLCPLERSGGLMNGGNTCYIAATLQSLKNLSFFMECLNDKTYRLTQKEDETAGMFSKRLEIRQALAAILNASSKGETICAQAMHRFRLLLRSFDSGISETGPGDAIKVWQILHQVLELPYISYCRIRTNQLIEKDSDHINLPPEHLQAHLFQQKIVQPARIFMLNKAVPILTFINLNPYSNVAVGLVPSIKVPVYGEDNLAEYRLVSMLGGLKHSTAYVKNQQDQSWVLFDDEDVLKLEEPSEACRKTAVVLFYQLVEN</sequence>
<evidence type="ECO:0000256" key="1">
    <source>
        <dbReference type="SAM" id="Phobius"/>
    </source>
</evidence>
<dbReference type="GO" id="GO:0016579">
    <property type="term" value="P:protein deubiquitination"/>
    <property type="evidence" value="ECO:0007669"/>
    <property type="project" value="InterPro"/>
</dbReference>
<accession>A0A0U5EP82</accession>
<evidence type="ECO:0000313" key="4">
    <source>
        <dbReference type="Proteomes" id="UP000069902"/>
    </source>
</evidence>
<dbReference type="CDD" id="cd02257">
    <property type="entry name" value="Peptidase_C19"/>
    <property type="match status" value="1"/>
</dbReference>
<feature type="transmembrane region" description="Helical" evidence="1">
    <location>
        <begin position="36"/>
        <end position="62"/>
    </location>
</feature>
<reference evidence="4" key="1">
    <citation type="submission" date="2015-09" db="EMBL/GenBank/DDBJ databases">
        <authorList>
            <person name="Bertelli C."/>
        </authorList>
    </citation>
    <scope>NUCLEOTIDE SEQUENCE [LARGE SCALE GENOMIC DNA]</scope>
    <source>
        <strain evidence="4">KNic</strain>
    </source>
</reference>
<evidence type="ECO:0000313" key="3">
    <source>
        <dbReference type="EMBL" id="CUI15776.1"/>
    </source>
</evidence>
<dbReference type="InterPro" id="IPR028889">
    <property type="entry name" value="USP"/>
</dbReference>
<keyword evidence="1" id="KW-0472">Membrane</keyword>
<dbReference type="Gene3D" id="3.90.70.10">
    <property type="entry name" value="Cysteine proteinases"/>
    <property type="match status" value="2"/>
</dbReference>
<dbReference type="InterPro" id="IPR038765">
    <property type="entry name" value="Papain-like_cys_pep_sf"/>
</dbReference>
<evidence type="ECO:0000259" key="2">
    <source>
        <dbReference type="PROSITE" id="PS50235"/>
    </source>
</evidence>
<feature type="domain" description="USP" evidence="2">
    <location>
        <begin position="92"/>
        <end position="340"/>
    </location>
</feature>
<dbReference type="PROSITE" id="PS50235">
    <property type="entry name" value="USP_3"/>
    <property type="match status" value="1"/>
</dbReference>
<dbReference type="RefSeq" id="WP_059059662.1">
    <property type="nucleotide sequence ID" value="NZ_LN879502.1"/>
</dbReference>
<dbReference type="Proteomes" id="UP000069902">
    <property type="component" value="Chromosome cPNK"/>
</dbReference>